<evidence type="ECO:0000256" key="1">
    <source>
        <dbReference type="SAM" id="MobiDB-lite"/>
    </source>
</evidence>
<gene>
    <name evidence="2" type="ORF">DI632_00095</name>
</gene>
<dbReference type="Proteomes" id="UP000248614">
    <property type="component" value="Unassembled WGS sequence"/>
</dbReference>
<protein>
    <submittedName>
        <fullName evidence="2">Uncharacterized protein</fullName>
    </submittedName>
</protein>
<accession>A0A2W4ZI30</accession>
<comment type="caution">
    <text evidence="2">The sequence shown here is derived from an EMBL/GenBank/DDBJ whole genome shotgun (WGS) entry which is preliminary data.</text>
</comment>
<sequence length="375" mass="39885">MDIVRGSNEQPGGDDREGVGGDVVAVGTDERRMHVRAYNHWVSLLGGRPCPLIDTLDPAGIADFGPNSVLLDCTQGHEDATIRFLGHALREESGTDSSIVRLSQVPPRSLLSRLTDHYLQIIANRAPIGFEAEFVGHRGFPMLYRGILMPFSSDGETIDYLYGVINWKEVVDAAVQSQLATELTESRRAAPRRSEPATAWADGPSAALAEPAPPRSLVDRLVEVRRLVEAARGSGDSSTATRAALAAAYDFLLASDGDATGYAAMLVGAGVAPDAHAPVESLVRLTFGSMHDGHARLLARAQRAGVGEGELAEWIERTAGRPAAAVRPVIVPIAPGDDDYVLLLAKAVDAGSVQIVGRVDSEPASVEQARRQLGH</sequence>
<proteinExistence type="predicted"/>
<evidence type="ECO:0000313" key="2">
    <source>
        <dbReference type="EMBL" id="PZO81017.1"/>
    </source>
</evidence>
<name>A0A2W4ZI30_9SPHN</name>
<reference evidence="2 3" key="1">
    <citation type="submission" date="2017-08" db="EMBL/GenBank/DDBJ databases">
        <title>Infants hospitalized years apart are colonized by the same room-sourced microbial strains.</title>
        <authorList>
            <person name="Brooks B."/>
            <person name="Olm M.R."/>
            <person name="Firek B.A."/>
            <person name="Baker R."/>
            <person name="Thomas B.C."/>
            <person name="Morowitz M.J."/>
            <person name="Banfield J.F."/>
        </authorList>
    </citation>
    <scope>NUCLEOTIDE SEQUENCE [LARGE SCALE GENOMIC DNA]</scope>
    <source>
        <strain evidence="2">S2_018_000_R3_110</strain>
    </source>
</reference>
<feature type="region of interest" description="Disordered" evidence="1">
    <location>
        <begin position="182"/>
        <end position="211"/>
    </location>
</feature>
<organism evidence="2 3">
    <name type="scientific">Sphingomonas hengshuiensis</name>
    <dbReference type="NCBI Taxonomy" id="1609977"/>
    <lineage>
        <taxon>Bacteria</taxon>
        <taxon>Pseudomonadati</taxon>
        <taxon>Pseudomonadota</taxon>
        <taxon>Alphaproteobacteria</taxon>
        <taxon>Sphingomonadales</taxon>
        <taxon>Sphingomonadaceae</taxon>
        <taxon>Sphingomonas</taxon>
    </lineage>
</organism>
<feature type="region of interest" description="Disordered" evidence="1">
    <location>
        <begin position="1"/>
        <end position="21"/>
    </location>
</feature>
<feature type="compositionally biased region" description="Basic and acidic residues" evidence="1">
    <location>
        <begin position="184"/>
        <end position="195"/>
    </location>
</feature>
<dbReference type="AlphaFoldDB" id="A0A2W4ZI30"/>
<dbReference type="EMBL" id="QFNF01000001">
    <property type="protein sequence ID" value="PZO81017.1"/>
    <property type="molecule type" value="Genomic_DNA"/>
</dbReference>
<evidence type="ECO:0000313" key="3">
    <source>
        <dbReference type="Proteomes" id="UP000248614"/>
    </source>
</evidence>